<feature type="transmembrane region" description="Helical" evidence="2">
    <location>
        <begin position="6"/>
        <end position="26"/>
    </location>
</feature>
<dbReference type="AlphaFoldDB" id="A0A9P6J8F1"/>
<organism evidence="3 4">
    <name type="scientific">Mortierella alpina</name>
    <name type="common">Oleaginous fungus</name>
    <name type="synonym">Mortierella renispora</name>
    <dbReference type="NCBI Taxonomy" id="64518"/>
    <lineage>
        <taxon>Eukaryota</taxon>
        <taxon>Fungi</taxon>
        <taxon>Fungi incertae sedis</taxon>
        <taxon>Mucoromycota</taxon>
        <taxon>Mortierellomycotina</taxon>
        <taxon>Mortierellomycetes</taxon>
        <taxon>Mortierellales</taxon>
        <taxon>Mortierellaceae</taxon>
        <taxon>Mortierella</taxon>
    </lineage>
</organism>
<reference evidence="3" key="1">
    <citation type="journal article" date="2020" name="Fungal Divers.">
        <title>Resolving the Mortierellaceae phylogeny through synthesis of multi-gene phylogenetics and phylogenomics.</title>
        <authorList>
            <person name="Vandepol N."/>
            <person name="Liber J."/>
            <person name="Desiro A."/>
            <person name="Na H."/>
            <person name="Kennedy M."/>
            <person name="Barry K."/>
            <person name="Grigoriev I.V."/>
            <person name="Miller A.N."/>
            <person name="O'Donnell K."/>
            <person name="Stajich J.E."/>
            <person name="Bonito G."/>
        </authorList>
    </citation>
    <scope>NUCLEOTIDE SEQUENCE</scope>
    <source>
        <strain evidence="3">CK1249</strain>
    </source>
</reference>
<evidence type="ECO:0000256" key="1">
    <source>
        <dbReference type="SAM" id="MobiDB-lite"/>
    </source>
</evidence>
<name>A0A9P6J8F1_MORAP</name>
<feature type="transmembrane region" description="Helical" evidence="2">
    <location>
        <begin position="147"/>
        <end position="167"/>
    </location>
</feature>
<dbReference type="EMBL" id="JAAAHY010000334">
    <property type="protein sequence ID" value="KAF9964702.1"/>
    <property type="molecule type" value="Genomic_DNA"/>
</dbReference>
<sequence length="414" mass="45428">MIPPLPSTIVATCYIALIALLSCVQFHRSQTPLRLGAAVMAVFGLSISALSVVYATDKLSLSVFWVYQFVAECIAVTWVITTIIHLGYAFYPLTRHQTLIWRTALGSVVLYDVVAIAELSYYCYAVWGSHTLSKEATPVLWIYWLRQVVKVLACAVTIAYLFVSQLIPHDTVPLVRHHNSTGVAMVADSNTLAVGTWYLSALGLTCLGYTSMFIYYMTKPNEVFSPQAQALDLCIRMTACPIFSLPPPRILIHYFQANFSHHSHNARGDMDLDRCKHSMDEEINIGSTSSSSDTAAESSPKLKPFAAEQVDSSPDLDDTVLTSLAVTSPPVDLPLTPTSNQPMSIKAPSSASASSPDQQEQEETAKAARRISRRLTMEGRRDGLDFLNISGLMGWSNHTHNNTVTTPQKHGPGS</sequence>
<evidence type="ECO:0000313" key="3">
    <source>
        <dbReference type="EMBL" id="KAF9964702.1"/>
    </source>
</evidence>
<comment type="caution">
    <text evidence="3">The sequence shown here is derived from an EMBL/GenBank/DDBJ whole genome shotgun (WGS) entry which is preliminary data.</text>
</comment>
<feature type="transmembrane region" description="Helical" evidence="2">
    <location>
        <begin position="33"/>
        <end position="54"/>
    </location>
</feature>
<protein>
    <submittedName>
        <fullName evidence="3">Uncharacterized protein</fullName>
    </submittedName>
</protein>
<dbReference type="OrthoDB" id="2400579at2759"/>
<keyword evidence="2" id="KW-1133">Transmembrane helix</keyword>
<feature type="compositionally biased region" description="Polar residues" evidence="1">
    <location>
        <begin position="396"/>
        <end position="408"/>
    </location>
</feature>
<keyword evidence="2" id="KW-0812">Transmembrane</keyword>
<evidence type="ECO:0000313" key="4">
    <source>
        <dbReference type="Proteomes" id="UP000738359"/>
    </source>
</evidence>
<feature type="region of interest" description="Disordered" evidence="1">
    <location>
        <begin position="328"/>
        <end position="374"/>
    </location>
</feature>
<proteinExistence type="predicted"/>
<feature type="transmembrane region" description="Helical" evidence="2">
    <location>
        <begin position="103"/>
        <end position="127"/>
    </location>
</feature>
<keyword evidence="4" id="KW-1185">Reference proteome</keyword>
<feature type="compositionally biased region" description="Low complexity" evidence="1">
    <location>
        <begin position="347"/>
        <end position="356"/>
    </location>
</feature>
<evidence type="ECO:0000256" key="2">
    <source>
        <dbReference type="SAM" id="Phobius"/>
    </source>
</evidence>
<accession>A0A9P6J8F1</accession>
<feature type="transmembrane region" description="Helical" evidence="2">
    <location>
        <begin position="197"/>
        <end position="217"/>
    </location>
</feature>
<gene>
    <name evidence="3" type="ORF">BGZ70_006070</name>
</gene>
<feature type="transmembrane region" description="Helical" evidence="2">
    <location>
        <begin position="66"/>
        <end position="91"/>
    </location>
</feature>
<dbReference type="Proteomes" id="UP000738359">
    <property type="component" value="Unassembled WGS sequence"/>
</dbReference>
<feature type="region of interest" description="Disordered" evidence="1">
    <location>
        <begin position="395"/>
        <end position="414"/>
    </location>
</feature>
<keyword evidence="2" id="KW-0472">Membrane</keyword>